<keyword evidence="2" id="KW-0489">Methyltransferase</keyword>
<dbReference type="PATRIC" id="fig|159743.3.peg.5098"/>
<dbReference type="EMBL" id="JTHP01000059">
    <property type="protein sequence ID" value="KJD43360.1"/>
    <property type="molecule type" value="Genomic_DNA"/>
</dbReference>
<keyword evidence="2" id="KW-0808">Transferase</keyword>
<dbReference type="SUPFAM" id="SSF53335">
    <property type="entry name" value="S-adenosyl-L-methionine-dependent methyltransferases"/>
    <property type="match status" value="1"/>
</dbReference>
<evidence type="ECO:0000313" key="2">
    <source>
        <dbReference type="EMBL" id="KJD43360.1"/>
    </source>
</evidence>
<dbReference type="PANTHER" id="PTHR42912">
    <property type="entry name" value="METHYLTRANSFERASE"/>
    <property type="match status" value="1"/>
</dbReference>
<dbReference type="Pfam" id="PF13649">
    <property type="entry name" value="Methyltransf_25"/>
    <property type="match status" value="1"/>
</dbReference>
<proteinExistence type="predicted"/>
<accession>A0A0D7WW27</accession>
<dbReference type="InterPro" id="IPR041698">
    <property type="entry name" value="Methyltransf_25"/>
</dbReference>
<evidence type="ECO:0000313" key="3">
    <source>
        <dbReference type="Proteomes" id="UP000032534"/>
    </source>
</evidence>
<feature type="domain" description="Methyltransferase" evidence="1">
    <location>
        <begin position="44"/>
        <end position="137"/>
    </location>
</feature>
<dbReference type="AlphaFoldDB" id="A0A0D7WW27"/>
<gene>
    <name evidence="2" type="ORF">QD47_22920</name>
</gene>
<organism evidence="2 3">
    <name type="scientific">Paenibacillus terrae</name>
    <dbReference type="NCBI Taxonomy" id="159743"/>
    <lineage>
        <taxon>Bacteria</taxon>
        <taxon>Bacillati</taxon>
        <taxon>Bacillota</taxon>
        <taxon>Bacilli</taxon>
        <taxon>Bacillales</taxon>
        <taxon>Paenibacillaceae</taxon>
        <taxon>Paenibacillus</taxon>
    </lineage>
</organism>
<name>A0A0D7WW27_9BACL</name>
<reference evidence="2 3" key="1">
    <citation type="submission" date="2014-11" db="EMBL/GenBank/DDBJ databases">
        <title>Draft Genome Sequences of Paenibacillus polymyxa NRRL B-30509 and Paenibacillus terrae NRRL B-30644, Strains from a Poultry Environment that Produce Tridecaptin A and Paenicidins.</title>
        <authorList>
            <person name="van Belkum M.J."/>
            <person name="Lohans C.T."/>
            <person name="Vederas J.C."/>
        </authorList>
    </citation>
    <scope>NUCLEOTIDE SEQUENCE [LARGE SCALE GENOMIC DNA]</scope>
    <source>
        <strain evidence="2 3">NRRL B-30644</strain>
    </source>
</reference>
<sequence length="262" mass="29447">MAEWYEQSFGEDYLLVYKHRDFQGAYQEVQKMISWLKLPQGSSVLDLCCGMGRHSLALADAGYKVTGVDLSGVLLREAHASDPEGRVSWHQGDMREVPLEESFDAVVNLFTSFGYFEEDAEQLRVLKEIYRLLKPGGRFIIDYLNPAYVVAHLVPHSSRADEGSQIEEHRVIEDGFVKKQIAIRSIASVSASHGGAAGQDTTVAGEEPARVYHERVKLYPYEKFRALLEEAGLSVEQVHGSYNEDEYIENASPRMIFVGVRA</sequence>
<comment type="caution">
    <text evidence="2">The sequence shown here is derived from an EMBL/GenBank/DDBJ whole genome shotgun (WGS) entry which is preliminary data.</text>
</comment>
<dbReference type="Gene3D" id="2.20.25.110">
    <property type="entry name" value="S-adenosyl-L-methionine-dependent methyltransferases"/>
    <property type="match status" value="1"/>
</dbReference>
<dbReference type="InterPro" id="IPR050508">
    <property type="entry name" value="Methyltransf_Superfamily"/>
</dbReference>
<dbReference type="Gene3D" id="3.40.50.150">
    <property type="entry name" value="Vaccinia Virus protein VP39"/>
    <property type="match status" value="1"/>
</dbReference>
<dbReference type="OrthoDB" id="9811589at2"/>
<dbReference type="RefSeq" id="WP_044648303.1">
    <property type="nucleotide sequence ID" value="NZ_JTHP01000059.1"/>
</dbReference>
<evidence type="ECO:0000259" key="1">
    <source>
        <dbReference type="Pfam" id="PF13649"/>
    </source>
</evidence>
<dbReference type="GO" id="GO:0008168">
    <property type="term" value="F:methyltransferase activity"/>
    <property type="evidence" value="ECO:0007669"/>
    <property type="project" value="UniProtKB-KW"/>
</dbReference>
<dbReference type="InterPro" id="IPR029063">
    <property type="entry name" value="SAM-dependent_MTases_sf"/>
</dbReference>
<dbReference type="Proteomes" id="UP000032534">
    <property type="component" value="Unassembled WGS sequence"/>
</dbReference>
<protein>
    <submittedName>
        <fullName evidence="2">SAM-dependent methyltransferase</fullName>
    </submittedName>
</protein>
<keyword evidence="3" id="KW-1185">Reference proteome</keyword>
<dbReference type="CDD" id="cd02440">
    <property type="entry name" value="AdoMet_MTases"/>
    <property type="match status" value="1"/>
</dbReference>
<dbReference type="GO" id="GO:0032259">
    <property type="term" value="P:methylation"/>
    <property type="evidence" value="ECO:0007669"/>
    <property type="project" value="UniProtKB-KW"/>
</dbReference>